<evidence type="ECO:0000313" key="2">
    <source>
        <dbReference type="EMBL" id="CAA7044798.1"/>
    </source>
</evidence>
<organism evidence="2 3">
    <name type="scientific">Microthlaspi erraticum</name>
    <dbReference type="NCBI Taxonomy" id="1685480"/>
    <lineage>
        <taxon>Eukaryota</taxon>
        <taxon>Viridiplantae</taxon>
        <taxon>Streptophyta</taxon>
        <taxon>Embryophyta</taxon>
        <taxon>Tracheophyta</taxon>
        <taxon>Spermatophyta</taxon>
        <taxon>Magnoliopsida</taxon>
        <taxon>eudicotyledons</taxon>
        <taxon>Gunneridae</taxon>
        <taxon>Pentapetalae</taxon>
        <taxon>rosids</taxon>
        <taxon>malvids</taxon>
        <taxon>Brassicales</taxon>
        <taxon>Brassicaceae</taxon>
        <taxon>Coluteocarpeae</taxon>
        <taxon>Microthlaspi</taxon>
    </lineage>
</organism>
<evidence type="ECO:0000256" key="1">
    <source>
        <dbReference type="SAM" id="Phobius"/>
    </source>
</evidence>
<proteinExistence type="predicted"/>
<feature type="transmembrane region" description="Helical" evidence="1">
    <location>
        <begin position="119"/>
        <end position="136"/>
    </location>
</feature>
<dbReference type="OrthoDB" id="1118311at2759"/>
<comment type="caution">
    <text evidence="2">The sequence shown here is derived from an EMBL/GenBank/DDBJ whole genome shotgun (WGS) entry which is preliminary data.</text>
</comment>
<keyword evidence="1" id="KW-0472">Membrane</keyword>
<accession>A0A6D2JSU2</accession>
<feature type="transmembrane region" description="Helical" evidence="1">
    <location>
        <begin position="7"/>
        <end position="27"/>
    </location>
</feature>
<keyword evidence="1" id="KW-0812">Transmembrane</keyword>
<keyword evidence="3" id="KW-1185">Reference proteome</keyword>
<dbReference type="AlphaFoldDB" id="A0A6D2JSU2"/>
<name>A0A6D2JSU2_9BRAS</name>
<feature type="transmembrane region" description="Helical" evidence="1">
    <location>
        <begin position="73"/>
        <end position="89"/>
    </location>
</feature>
<dbReference type="EMBL" id="CACVBM020001307">
    <property type="protein sequence ID" value="CAA7044798.1"/>
    <property type="molecule type" value="Genomic_DNA"/>
</dbReference>
<feature type="transmembrane region" description="Helical" evidence="1">
    <location>
        <begin position="33"/>
        <end position="52"/>
    </location>
</feature>
<dbReference type="Proteomes" id="UP000467841">
    <property type="component" value="Unassembled WGS sequence"/>
</dbReference>
<gene>
    <name evidence="2" type="ORF">MERR_LOCUS32033</name>
</gene>
<evidence type="ECO:0000313" key="3">
    <source>
        <dbReference type="Proteomes" id="UP000467841"/>
    </source>
</evidence>
<feature type="transmembrane region" description="Helical" evidence="1">
    <location>
        <begin position="148"/>
        <end position="170"/>
    </location>
</feature>
<sequence length="171" mass="19750">MVLYLEVMWKIIAISSLFGIFISLNSFCPFSSPNWFAAIGGTALYVTLLLMFHFTTDTRIYKEEEPPLPATRAGYSVILMTAMLYFPYYYSALDFLIYLCSMFAFGISIFQLNSPMDTTHVSATLFFGFFAAYIGYGFNQNFPNVERSFWFVFVFSNLFIRLMFPLNGLYN</sequence>
<keyword evidence="1" id="KW-1133">Transmembrane helix</keyword>
<reference evidence="2" key="1">
    <citation type="submission" date="2020-01" db="EMBL/GenBank/DDBJ databases">
        <authorList>
            <person name="Mishra B."/>
        </authorList>
    </citation>
    <scope>NUCLEOTIDE SEQUENCE [LARGE SCALE GENOMIC DNA]</scope>
</reference>
<feature type="transmembrane region" description="Helical" evidence="1">
    <location>
        <begin position="95"/>
        <end position="112"/>
    </location>
</feature>
<protein>
    <submittedName>
        <fullName evidence="2">Uncharacterized protein</fullName>
    </submittedName>
</protein>